<name>A0A1J1HQ25_9DIPT</name>
<reference evidence="1 2" key="1">
    <citation type="submission" date="2015-04" db="EMBL/GenBank/DDBJ databases">
        <authorList>
            <person name="Syromyatnikov M.Y."/>
            <person name="Popov V.N."/>
        </authorList>
    </citation>
    <scope>NUCLEOTIDE SEQUENCE [LARGE SCALE GENOMIC DNA]</scope>
</reference>
<protein>
    <submittedName>
        <fullName evidence="1">CLUMA_CG003228, isoform A</fullName>
    </submittedName>
</protein>
<evidence type="ECO:0000313" key="2">
    <source>
        <dbReference type="Proteomes" id="UP000183832"/>
    </source>
</evidence>
<accession>A0A1J1HQ25</accession>
<dbReference type="Proteomes" id="UP000183832">
    <property type="component" value="Unassembled WGS sequence"/>
</dbReference>
<dbReference type="AlphaFoldDB" id="A0A1J1HQ25"/>
<organism evidence="1 2">
    <name type="scientific">Clunio marinus</name>
    <dbReference type="NCBI Taxonomy" id="568069"/>
    <lineage>
        <taxon>Eukaryota</taxon>
        <taxon>Metazoa</taxon>
        <taxon>Ecdysozoa</taxon>
        <taxon>Arthropoda</taxon>
        <taxon>Hexapoda</taxon>
        <taxon>Insecta</taxon>
        <taxon>Pterygota</taxon>
        <taxon>Neoptera</taxon>
        <taxon>Endopterygota</taxon>
        <taxon>Diptera</taxon>
        <taxon>Nematocera</taxon>
        <taxon>Chironomoidea</taxon>
        <taxon>Chironomidae</taxon>
        <taxon>Clunio</taxon>
    </lineage>
</organism>
<sequence>MYRRLDTHFPKLRVYCDKFAENVIRECPAYQITSHKSNDESEKDKLDVRLKLNTDREKEEKEMYTTFVGIFVGGCIHQQHSLTTAEKRNNIVRSYNQHENDLNIPVTTDNVMKTQ</sequence>
<gene>
    <name evidence="1" type="ORF">CLUMA_CG003228</name>
</gene>
<proteinExistence type="predicted"/>
<keyword evidence="2" id="KW-1185">Reference proteome</keyword>
<evidence type="ECO:0000313" key="1">
    <source>
        <dbReference type="EMBL" id="CRK89492.1"/>
    </source>
</evidence>
<dbReference type="EMBL" id="CVRI01000012">
    <property type="protein sequence ID" value="CRK89492.1"/>
    <property type="molecule type" value="Genomic_DNA"/>
</dbReference>